<evidence type="ECO:0000256" key="3">
    <source>
        <dbReference type="ARBA" id="ARBA00022692"/>
    </source>
</evidence>
<dbReference type="AlphaFoldDB" id="A0AAW7ZEI6"/>
<dbReference type="PROSITE" id="PS50850">
    <property type="entry name" value="MFS"/>
    <property type="match status" value="1"/>
</dbReference>
<feature type="transmembrane region" description="Helical" evidence="6">
    <location>
        <begin position="213"/>
        <end position="230"/>
    </location>
</feature>
<reference evidence="8" key="2">
    <citation type="submission" date="2023-03" db="EMBL/GenBank/DDBJ databases">
        <authorList>
            <person name="Zhang Z."/>
        </authorList>
    </citation>
    <scope>NUCLEOTIDE SEQUENCE</scope>
    <source>
        <strain evidence="8">DSA</strain>
    </source>
</reference>
<feature type="transmembrane region" description="Helical" evidence="6">
    <location>
        <begin position="169"/>
        <end position="187"/>
    </location>
</feature>
<dbReference type="GO" id="GO:0005886">
    <property type="term" value="C:plasma membrane"/>
    <property type="evidence" value="ECO:0007669"/>
    <property type="project" value="UniProtKB-SubCell"/>
</dbReference>
<name>A0AAW7ZEI6_9FIRM</name>
<feature type="transmembrane region" description="Helical" evidence="6">
    <location>
        <begin position="140"/>
        <end position="163"/>
    </location>
</feature>
<dbReference type="InterPro" id="IPR005829">
    <property type="entry name" value="Sugar_transporter_CS"/>
</dbReference>
<comment type="caution">
    <text evidence="8">The sequence shown here is derived from an EMBL/GenBank/DDBJ whole genome shotgun (WGS) entry which is preliminary data.</text>
</comment>
<proteinExistence type="predicted"/>
<dbReference type="PROSITE" id="PS00216">
    <property type="entry name" value="SUGAR_TRANSPORT_1"/>
    <property type="match status" value="1"/>
</dbReference>
<feature type="transmembrane region" description="Helical" evidence="6">
    <location>
        <begin position="304"/>
        <end position="326"/>
    </location>
</feature>
<dbReference type="EMBL" id="JARPTC010000019">
    <property type="protein sequence ID" value="MDO7788132.1"/>
    <property type="molecule type" value="Genomic_DNA"/>
</dbReference>
<protein>
    <submittedName>
        <fullName evidence="8">MFS transporter</fullName>
    </submittedName>
</protein>
<evidence type="ECO:0000313" key="9">
    <source>
        <dbReference type="Proteomes" id="UP001172911"/>
    </source>
</evidence>
<dbReference type="Gene3D" id="1.20.1250.20">
    <property type="entry name" value="MFS general substrate transporter like domains"/>
    <property type="match status" value="2"/>
</dbReference>
<feature type="transmembrane region" description="Helical" evidence="6">
    <location>
        <begin position="367"/>
        <end position="388"/>
    </location>
</feature>
<feature type="transmembrane region" description="Helical" evidence="6">
    <location>
        <begin position="47"/>
        <end position="69"/>
    </location>
</feature>
<dbReference type="InterPro" id="IPR011701">
    <property type="entry name" value="MFS"/>
</dbReference>
<dbReference type="PANTHER" id="PTHR43129:SF1">
    <property type="entry name" value="FOSMIDOMYCIN RESISTANCE PROTEIN"/>
    <property type="match status" value="1"/>
</dbReference>
<organism evidence="8 9">
    <name type="scientific">Desulforamulus aquiferis</name>
    <dbReference type="NCBI Taxonomy" id="1397668"/>
    <lineage>
        <taxon>Bacteria</taxon>
        <taxon>Bacillati</taxon>
        <taxon>Bacillota</taxon>
        <taxon>Clostridia</taxon>
        <taxon>Eubacteriales</taxon>
        <taxon>Peptococcaceae</taxon>
        <taxon>Desulforamulus</taxon>
    </lineage>
</organism>
<evidence type="ECO:0000256" key="6">
    <source>
        <dbReference type="SAM" id="Phobius"/>
    </source>
</evidence>
<keyword evidence="2" id="KW-0813">Transport</keyword>
<dbReference type="SUPFAM" id="SSF103473">
    <property type="entry name" value="MFS general substrate transporter"/>
    <property type="match status" value="1"/>
</dbReference>
<feature type="transmembrane region" description="Helical" evidence="6">
    <location>
        <begin position="81"/>
        <end position="97"/>
    </location>
</feature>
<sequence length="396" mass="41552">MNGAEKAVPKNFRTKVLLLLSSGHLVTDLASGGLPVLLPIIQASLNLSYSAAGVISLVFNVSSSVIQPLLGYLSDRVKSRWLLPVGCILSTAGLALAGVISGYWLILAAVLLSGLGSAAYHPEASKVSRLASGSRPATGLSIFMIGGALGAALGSLIMAQIVVHIGGHASFYFIFPGLLMGILFFIFRDKLPDEPRTIIKGTEAITTHVPKQVMFSLSVLLLVVIFRSWIQSGLTHFMPMYFVNYLGKSPSYAGSLLVAFMLAGAIGTIFGGPLADRLGRKTTLVGSTALLIPLLLLFKFSDGLWSLIILFIIGMVMVSTMATTVVMGQELLPHRVGVASGLMTGFAIGMGGVGVTLLGVIADNFGAPAAVWTITLLPVVTFLLSLLLPKDNLKGA</sequence>
<dbReference type="GO" id="GO:0022857">
    <property type="term" value="F:transmembrane transporter activity"/>
    <property type="evidence" value="ECO:0007669"/>
    <property type="project" value="InterPro"/>
</dbReference>
<feature type="transmembrane region" description="Helical" evidence="6">
    <location>
        <begin position="16"/>
        <end position="41"/>
    </location>
</feature>
<dbReference type="Proteomes" id="UP001172911">
    <property type="component" value="Unassembled WGS sequence"/>
</dbReference>
<dbReference type="InterPro" id="IPR036259">
    <property type="entry name" value="MFS_trans_sf"/>
</dbReference>
<keyword evidence="4 6" id="KW-1133">Transmembrane helix</keyword>
<gene>
    <name evidence="8" type="ORF">P6N53_12940</name>
</gene>
<dbReference type="PANTHER" id="PTHR43129">
    <property type="entry name" value="FOSMIDOMYCIN RESISTANCE PROTEIN"/>
    <property type="match status" value="1"/>
</dbReference>
<dbReference type="InterPro" id="IPR020846">
    <property type="entry name" value="MFS_dom"/>
</dbReference>
<dbReference type="Pfam" id="PF07690">
    <property type="entry name" value="MFS_1"/>
    <property type="match status" value="1"/>
</dbReference>
<keyword evidence="9" id="KW-1185">Reference proteome</keyword>
<comment type="subcellular location">
    <subcellularLocation>
        <location evidence="1">Cell membrane</location>
        <topology evidence="1">Multi-pass membrane protein</topology>
    </subcellularLocation>
</comment>
<evidence type="ECO:0000259" key="7">
    <source>
        <dbReference type="PROSITE" id="PS50850"/>
    </source>
</evidence>
<evidence type="ECO:0000256" key="4">
    <source>
        <dbReference type="ARBA" id="ARBA00022989"/>
    </source>
</evidence>
<dbReference type="CDD" id="cd17478">
    <property type="entry name" value="MFS_FsR"/>
    <property type="match status" value="1"/>
</dbReference>
<evidence type="ECO:0000256" key="5">
    <source>
        <dbReference type="ARBA" id="ARBA00023136"/>
    </source>
</evidence>
<keyword evidence="3 6" id="KW-0812">Transmembrane</keyword>
<evidence type="ECO:0000313" key="8">
    <source>
        <dbReference type="EMBL" id="MDO7788132.1"/>
    </source>
</evidence>
<dbReference type="RefSeq" id="WP_304543779.1">
    <property type="nucleotide sequence ID" value="NZ_JARPTC010000019.1"/>
</dbReference>
<keyword evidence="5 6" id="KW-0472">Membrane</keyword>
<feature type="domain" description="Major facilitator superfamily (MFS) profile" evidence="7">
    <location>
        <begin position="16"/>
        <end position="393"/>
    </location>
</feature>
<evidence type="ECO:0000256" key="1">
    <source>
        <dbReference type="ARBA" id="ARBA00004651"/>
    </source>
</evidence>
<reference evidence="8" key="1">
    <citation type="journal article" date="2023" name="J. Hazard. Mater.">
        <title>Anaerobic biodegradation of pyrene and benzo[a]pyrene by a new sulfate-reducing Desulforamulus aquiferis strain DSA.</title>
        <authorList>
            <person name="Zhang Z."/>
            <person name="Sun J."/>
            <person name="Gong X."/>
            <person name="Wang C."/>
            <person name="Wang H."/>
        </authorList>
    </citation>
    <scope>NUCLEOTIDE SEQUENCE</scope>
    <source>
        <strain evidence="8">DSA</strain>
    </source>
</reference>
<evidence type="ECO:0000256" key="2">
    <source>
        <dbReference type="ARBA" id="ARBA00022448"/>
    </source>
</evidence>
<accession>A0AAW7ZEI6</accession>
<feature type="transmembrane region" description="Helical" evidence="6">
    <location>
        <begin position="250"/>
        <end position="270"/>
    </location>
</feature>
<feature type="transmembrane region" description="Helical" evidence="6">
    <location>
        <begin position="338"/>
        <end position="361"/>
    </location>
</feature>